<feature type="domain" description="TonB-dependent receptor-like beta-barrel" evidence="14">
    <location>
        <begin position="263"/>
        <end position="687"/>
    </location>
</feature>
<evidence type="ECO:0000256" key="6">
    <source>
        <dbReference type="ARBA" id="ARBA00023004"/>
    </source>
</evidence>
<protein>
    <recommendedName>
        <fullName evidence="18">TonB-dependent receptor</fullName>
    </recommendedName>
</protein>
<keyword evidence="9 11" id="KW-0472">Membrane</keyword>
<sequence>MSKWLWFSCCAAGALVPQMALAQADAGETDPNDIVVTAQKRSERLLDTPQSVTALTGDDLAKLGATQFSDFAASVPGLQFTTQGPGKSSVSLRGVTTGADVIQTVGIYVDEVPYGSTSAFARGAQLALDVGLFDLDRVEVLRGPQGTLYGASSMGGVLKYVTSKPVLGGFEGRVQAGVSDTRYGGTNYNGAAVVNVPLAIDKAALRASAFYSRGGGYIDNLETGEKDVDRGKVYGGRLDLLLEPVDDLSIRLTGFAQNVRREGALYAHYTRAGDPVDGPLDQRHPLAEPFRSNFRLISGQVDYDFGAAALTSITSYQTGRAEYVLDASGLYPALLAPFVPGIAAAPVSFDLRTKKFTQEIRLASAPGTLEWLIGAFYTREKSANFQAVDALDANLDLLPGVDVAHVSLPSIYREYAFFGNLTWHLTDKFDVTGGLRYARNDQRYEQKASGLLIGSAPAVESGAGVVTYLANARYRFSRQVTAYARFATGYRAGGPNFVARDPDTGELLAPLSFKSDALDSYELGLKAETADRSFGADASIFLIDWKDIQLPTAAGGVSVLTNAGNARIKGAELTLTARPDRGTTITGAFTYNDGYVTGDTPAVGARKGERLPNVPHFTASINADHVETASALRPSIGASLRYVADRTSSFDLNGGFPQYAIPDYVTVDLRAGFSAGPVDAQLFVRNLFDVRGQLSAETSLSILDGPAQVTILQPRTIGLSLSSRF</sequence>
<dbReference type="SUPFAM" id="SSF56935">
    <property type="entry name" value="Porins"/>
    <property type="match status" value="1"/>
</dbReference>
<evidence type="ECO:0000256" key="5">
    <source>
        <dbReference type="ARBA" id="ARBA00022692"/>
    </source>
</evidence>
<evidence type="ECO:0000256" key="13">
    <source>
        <dbReference type="SAM" id="SignalP"/>
    </source>
</evidence>
<dbReference type="InterPro" id="IPR012910">
    <property type="entry name" value="Plug_dom"/>
</dbReference>
<keyword evidence="6" id="KW-0408">Iron</keyword>
<dbReference type="GO" id="GO:0009279">
    <property type="term" value="C:cell outer membrane"/>
    <property type="evidence" value="ECO:0007669"/>
    <property type="project" value="UniProtKB-SubCell"/>
</dbReference>
<keyword evidence="8 12" id="KW-0798">TonB box</keyword>
<dbReference type="KEGG" id="smaz:LH19_16885"/>
<keyword evidence="13" id="KW-0732">Signal</keyword>
<evidence type="ECO:0000256" key="11">
    <source>
        <dbReference type="PROSITE-ProRule" id="PRU01360"/>
    </source>
</evidence>
<evidence type="ECO:0000256" key="7">
    <source>
        <dbReference type="ARBA" id="ARBA00023065"/>
    </source>
</evidence>
<reference evidence="17" key="1">
    <citation type="submission" date="2015-11" db="EMBL/GenBank/DDBJ databases">
        <title>Complete genome sequence of a polyethylene-glycol degrader Sphingopyxis macrogoltabida 203N (NBRC 111659).</title>
        <authorList>
            <person name="Yoshiyuki O."/>
            <person name="Shouta N."/>
            <person name="Nagata Y."/>
            <person name="Numata M."/>
            <person name="Tsuchikane K."/>
            <person name="Hosoyama A."/>
            <person name="Yamazoe A."/>
            <person name="Tsuda M."/>
            <person name="Fujita N."/>
            <person name="Kawai F."/>
        </authorList>
    </citation>
    <scope>NUCLEOTIDE SEQUENCE [LARGE SCALE GENOMIC DNA]</scope>
    <source>
        <strain evidence="17">203N</strain>
    </source>
</reference>
<keyword evidence="10 11" id="KW-0998">Cell outer membrane</keyword>
<evidence type="ECO:0000259" key="15">
    <source>
        <dbReference type="Pfam" id="PF07715"/>
    </source>
</evidence>
<evidence type="ECO:0000256" key="1">
    <source>
        <dbReference type="ARBA" id="ARBA00004571"/>
    </source>
</evidence>
<dbReference type="GO" id="GO:0006826">
    <property type="term" value="P:iron ion transport"/>
    <property type="evidence" value="ECO:0007669"/>
    <property type="project" value="UniProtKB-KW"/>
</dbReference>
<dbReference type="EMBL" id="CP013344">
    <property type="protein sequence ID" value="AMU90811.1"/>
    <property type="molecule type" value="Genomic_DNA"/>
</dbReference>
<dbReference type="PROSITE" id="PS52016">
    <property type="entry name" value="TONB_DEPENDENT_REC_3"/>
    <property type="match status" value="1"/>
</dbReference>
<dbReference type="InterPro" id="IPR036942">
    <property type="entry name" value="Beta-barrel_TonB_sf"/>
</dbReference>
<evidence type="ECO:0000313" key="16">
    <source>
        <dbReference type="EMBL" id="AMU90811.1"/>
    </source>
</evidence>
<dbReference type="Pfam" id="PF00593">
    <property type="entry name" value="TonB_dep_Rec_b-barrel"/>
    <property type="match status" value="1"/>
</dbReference>
<dbReference type="InterPro" id="IPR000531">
    <property type="entry name" value="Beta-barrel_TonB"/>
</dbReference>
<evidence type="ECO:0000256" key="4">
    <source>
        <dbReference type="ARBA" id="ARBA00022496"/>
    </source>
</evidence>
<evidence type="ECO:0000256" key="3">
    <source>
        <dbReference type="ARBA" id="ARBA00022452"/>
    </source>
</evidence>
<keyword evidence="2 11" id="KW-0813">Transport</keyword>
<keyword evidence="5 11" id="KW-0812">Transmembrane</keyword>
<evidence type="ECO:0000256" key="2">
    <source>
        <dbReference type="ARBA" id="ARBA00022448"/>
    </source>
</evidence>
<dbReference type="Proteomes" id="UP000076088">
    <property type="component" value="Chromosome"/>
</dbReference>
<keyword evidence="17" id="KW-1185">Reference proteome</keyword>
<gene>
    <name evidence="16" type="ORF">ATM17_17455</name>
</gene>
<evidence type="ECO:0008006" key="18">
    <source>
        <dbReference type="Google" id="ProtNLM"/>
    </source>
</evidence>
<evidence type="ECO:0000256" key="8">
    <source>
        <dbReference type="ARBA" id="ARBA00023077"/>
    </source>
</evidence>
<evidence type="ECO:0000256" key="9">
    <source>
        <dbReference type="ARBA" id="ARBA00023136"/>
    </source>
</evidence>
<reference evidence="16 17" key="2">
    <citation type="journal article" date="2016" name="Genome Announc.">
        <title>Complete Genome Sequence of Sphingopyxis macrogoltabida Strain 203N (NBRC 111659), a Polyethylene Glycol Degrader.</title>
        <authorList>
            <person name="Ohtsubo Y."/>
            <person name="Nonoyama S."/>
            <person name="Nagata Y."/>
            <person name="Numata M."/>
            <person name="Tsuchikane K."/>
            <person name="Hosoyama A."/>
            <person name="Yamazoe A."/>
            <person name="Tsuda M."/>
            <person name="Fujita N."/>
            <person name="Kawai F."/>
        </authorList>
    </citation>
    <scope>NUCLEOTIDE SEQUENCE [LARGE SCALE GENOMIC DNA]</scope>
    <source>
        <strain evidence="16 17">203N</strain>
    </source>
</reference>
<evidence type="ECO:0000256" key="10">
    <source>
        <dbReference type="ARBA" id="ARBA00023237"/>
    </source>
</evidence>
<evidence type="ECO:0000313" key="17">
    <source>
        <dbReference type="Proteomes" id="UP000076088"/>
    </source>
</evidence>
<comment type="similarity">
    <text evidence="11 12">Belongs to the TonB-dependent receptor family.</text>
</comment>
<keyword evidence="7" id="KW-0406">Ion transport</keyword>
<dbReference type="RefSeq" id="WP_054730318.1">
    <property type="nucleotide sequence ID" value="NZ_CP009429.1"/>
</dbReference>
<evidence type="ECO:0000256" key="12">
    <source>
        <dbReference type="RuleBase" id="RU003357"/>
    </source>
</evidence>
<dbReference type="AlphaFoldDB" id="A0AAC9FFX0"/>
<proteinExistence type="inferred from homology"/>
<feature type="signal peptide" evidence="13">
    <location>
        <begin position="1"/>
        <end position="22"/>
    </location>
</feature>
<comment type="subcellular location">
    <subcellularLocation>
        <location evidence="1 11">Cell outer membrane</location>
        <topology evidence="1 11">Multi-pass membrane protein</topology>
    </subcellularLocation>
</comment>
<feature type="chain" id="PRO_5041959722" description="TonB-dependent receptor" evidence="13">
    <location>
        <begin position="23"/>
        <end position="725"/>
    </location>
</feature>
<dbReference type="PANTHER" id="PTHR32552:SF81">
    <property type="entry name" value="TONB-DEPENDENT OUTER MEMBRANE RECEPTOR"/>
    <property type="match status" value="1"/>
</dbReference>
<evidence type="ECO:0000259" key="14">
    <source>
        <dbReference type="Pfam" id="PF00593"/>
    </source>
</evidence>
<keyword evidence="3 11" id="KW-1134">Transmembrane beta strand</keyword>
<dbReference type="CDD" id="cd01347">
    <property type="entry name" value="ligand_gated_channel"/>
    <property type="match status" value="1"/>
</dbReference>
<accession>A0AAC9FFX0</accession>
<dbReference type="Pfam" id="PF07715">
    <property type="entry name" value="Plug"/>
    <property type="match status" value="1"/>
</dbReference>
<dbReference type="PANTHER" id="PTHR32552">
    <property type="entry name" value="FERRICHROME IRON RECEPTOR-RELATED"/>
    <property type="match status" value="1"/>
</dbReference>
<keyword evidence="4" id="KW-0410">Iron transport</keyword>
<feature type="domain" description="TonB-dependent receptor plug" evidence="15">
    <location>
        <begin position="45"/>
        <end position="157"/>
    </location>
</feature>
<dbReference type="Gene3D" id="2.40.170.20">
    <property type="entry name" value="TonB-dependent receptor, beta-barrel domain"/>
    <property type="match status" value="1"/>
</dbReference>
<dbReference type="InterPro" id="IPR039426">
    <property type="entry name" value="TonB-dep_rcpt-like"/>
</dbReference>
<name>A0AAC9FFX0_SPHMC</name>
<organism evidence="16 17">
    <name type="scientific">Sphingopyxis macrogoltabida</name>
    <name type="common">Sphingomonas macrogoltabidus</name>
    <dbReference type="NCBI Taxonomy" id="33050"/>
    <lineage>
        <taxon>Bacteria</taxon>
        <taxon>Pseudomonadati</taxon>
        <taxon>Pseudomonadota</taxon>
        <taxon>Alphaproteobacteria</taxon>
        <taxon>Sphingomonadales</taxon>
        <taxon>Sphingomonadaceae</taxon>
        <taxon>Sphingopyxis</taxon>
    </lineage>
</organism>